<feature type="region of interest" description="Disordered" evidence="1">
    <location>
        <begin position="360"/>
        <end position="410"/>
    </location>
</feature>
<reference evidence="3 4" key="1">
    <citation type="submission" date="2020-08" db="EMBL/GenBank/DDBJ databases">
        <title>Oceanospirillum sp. nov. isolated from marine sediment.</title>
        <authorList>
            <person name="Ji X."/>
        </authorList>
    </citation>
    <scope>NUCLEOTIDE SEQUENCE [LARGE SCALE GENOMIC DNA]</scope>
    <source>
        <strain evidence="3 4">D5</strain>
    </source>
</reference>
<comment type="caution">
    <text evidence="3">The sequence shown here is derived from an EMBL/GenBank/DDBJ whole genome shotgun (WGS) entry which is preliminary data.</text>
</comment>
<dbReference type="RefSeq" id="WP_182810376.1">
    <property type="nucleotide sequence ID" value="NZ_JACJFM010000031.1"/>
</dbReference>
<feature type="region of interest" description="Disordered" evidence="1">
    <location>
        <begin position="36"/>
        <end position="62"/>
    </location>
</feature>
<feature type="compositionally biased region" description="Acidic residues" evidence="1">
    <location>
        <begin position="36"/>
        <end position="45"/>
    </location>
</feature>
<keyword evidence="3" id="KW-0378">Hydrolase</keyword>
<feature type="compositionally biased region" description="Acidic residues" evidence="1">
    <location>
        <begin position="163"/>
        <end position="189"/>
    </location>
</feature>
<protein>
    <submittedName>
        <fullName evidence="3">Alpha/beta hydrolase family protein</fullName>
    </submittedName>
</protein>
<keyword evidence="2" id="KW-0732">Signal</keyword>
<feature type="region of interest" description="Disordered" evidence="1">
    <location>
        <begin position="161"/>
        <end position="221"/>
    </location>
</feature>
<proteinExistence type="predicted"/>
<feature type="compositionally biased region" description="Basic and acidic residues" evidence="1">
    <location>
        <begin position="46"/>
        <end position="62"/>
    </location>
</feature>
<dbReference type="Proteomes" id="UP000565262">
    <property type="component" value="Unassembled WGS sequence"/>
</dbReference>
<evidence type="ECO:0000256" key="1">
    <source>
        <dbReference type="SAM" id="MobiDB-lite"/>
    </source>
</evidence>
<accession>A0A839IUJ2</accession>
<dbReference type="AlphaFoldDB" id="A0A839IUJ2"/>
<dbReference type="Pfam" id="PF12048">
    <property type="entry name" value="DUF3530"/>
    <property type="match status" value="1"/>
</dbReference>
<gene>
    <name evidence="3" type="ORF">H4O21_18555</name>
</gene>
<dbReference type="InterPro" id="IPR022529">
    <property type="entry name" value="DUF3530"/>
</dbReference>
<dbReference type="SUPFAM" id="SSF53474">
    <property type="entry name" value="alpha/beta-Hydrolases"/>
    <property type="match status" value="1"/>
</dbReference>
<sequence>MINRRRLANPVLRLAMALTLSACVSTQVWSADDEEAIKDEELAEEEPAKPKEPPKPHVTPDADETRFEFLARQSDPREIMQLTALDEEVLALFLPENQAQARGAVLILHEEDTHPDWPTVVNPVRTLLPDYGWATITVAIPSPGPAIQPERTLAATEVFSQMPDEEETEEDAPAAEEGAEEELADEADDGPVKNDEEGDELGGEDEADAPPPVPEKPKAPVAERVKARIDAALAQLQSMNYNNVVLMGHGVGAAWLLGYLKEQPLEPTQPLIMVQARLPFHDIGLDLPGLLGEQQRPVLDLYYADSRFALKMAKQRADFARRSGNPGYRQTRLPGNSVNGQTDARGRRVVQSVRGWLDSRLARDPERQPEDPYLKAPEGDPYLPGGVRSEMIEEEKSEDGQSSRQMRNMM</sequence>
<evidence type="ECO:0000313" key="3">
    <source>
        <dbReference type="EMBL" id="MBB1488611.1"/>
    </source>
</evidence>
<feature type="compositionally biased region" description="Polar residues" evidence="1">
    <location>
        <begin position="400"/>
        <end position="410"/>
    </location>
</feature>
<evidence type="ECO:0000256" key="2">
    <source>
        <dbReference type="SAM" id="SignalP"/>
    </source>
</evidence>
<dbReference type="InterPro" id="IPR029058">
    <property type="entry name" value="AB_hydrolase_fold"/>
</dbReference>
<feature type="signal peptide" evidence="2">
    <location>
        <begin position="1"/>
        <end position="30"/>
    </location>
</feature>
<organism evidence="3 4">
    <name type="scientific">Oceanospirillum sediminis</name>
    <dbReference type="NCBI Taxonomy" id="2760088"/>
    <lineage>
        <taxon>Bacteria</taxon>
        <taxon>Pseudomonadati</taxon>
        <taxon>Pseudomonadota</taxon>
        <taxon>Gammaproteobacteria</taxon>
        <taxon>Oceanospirillales</taxon>
        <taxon>Oceanospirillaceae</taxon>
        <taxon>Oceanospirillum</taxon>
    </lineage>
</organism>
<keyword evidence="4" id="KW-1185">Reference proteome</keyword>
<feature type="region of interest" description="Disordered" evidence="1">
    <location>
        <begin position="320"/>
        <end position="345"/>
    </location>
</feature>
<dbReference type="EMBL" id="JACJFM010000031">
    <property type="protein sequence ID" value="MBB1488611.1"/>
    <property type="molecule type" value="Genomic_DNA"/>
</dbReference>
<dbReference type="GO" id="GO:0016787">
    <property type="term" value="F:hydrolase activity"/>
    <property type="evidence" value="ECO:0007669"/>
    <property type="project" value="UniProtKB-KW"/>
</dbReference>
<feature type="compositionally biased region" description="Acidic residues" evidence="1">
    <location>
        <begin position="196"/>
        <end position="208"/>
    </location>
</feature>
<feature type="chain" id="PRO_5033029711" evidence="2">
    <location>
        <begin position="31"/>
        <end position="410"/>
    </location>
</feature>
<feature type="compositionally biased region" description="Basic and acidic residues" evidence="1">
    <location>
        <begin position="360"/>
        <end position="373"/>
    </location>
</feature>
<evidence type="ECO:0000313" key="4">
    <source>
        <dbReference type="Proteomes" id="UP000565262"/>
    </source>
</evidence>
<name>A0A839IUJ2_9GAMM</name>
<feature type="compositionally biased region" description="Polar residues" evidence="1">
    <location>
        <begin position="333"/>
        <end position="342"/>
    </location>
</feature>